<dbReference type="AlphaFoldDB" id="A0A934N3C1"/>
<evidence type="ECO:0000259" key="1">
    <source>
        <dbReference type="Pfam" id="PF01882"/>
    </source>
</evidence>
<dbReference type="Proteomes" id="UP000612893">
    <property type="component" value="Unassembled WGS sequence"/>
</dbReference>
<accession>A0A934N3C1</accession>
<dbReference type="InterPro" id="IPR002881">
    <property type="entry name" value="DUF58"/>
</dbReference>
<proteinExistence type="predicted"/>
<evidence type="ECO:0000313" key="2">
    <source>
        <dbReference type="EMBL" id="MBJ7598970.1"/>
    </source>
</evidence>
<gene>
    <name evidence="2" type="ORF">JF922_12915</name>
</gene>
<organism evidence="2 3">
    <name type="scientific">Candidatus Nephthysia bennettiae</name>
    <dbReference type="NCBI Taxonomy" id="3127016"/>
    <lineage>
        <taxon>Bacteria</taxon>
        <taxon>Bacillati</taxon>
        <taxon>Candidatus Dormiibacterota</taxon>
        <taxon>Candidatus Dormibacteria</taxon>
        <taxon>Candidatus Dormibacterales</taxon>
        <taxon>Candidatus Dormibacteraceae</taxon>
        <taxon>Candidatus Nephthysia</taxon>
    </lineage>
</organism>
<feature type="domain" description="DUF58" evidence="1">
    <location>
        <begin position="196"/>
        <end position="357"/>
    </location>
</feature>
<evidence type="ECO:0000313" key="3">
    <source>
        <dbReference type="Proteomes" id="UP000612893"/>
    </source>
</evidence>
<comment type="caution">
    <text evidence="2">The sequence shown here is derived from an EMBL/GenBank/DDBJ whole genome shotgun (WGS) entry which is preliminary data.</text>
</comment>
<keyword evidence="3" id="KW-1185">Reference proteome</keyword>
<protein>
    <submittedName>
        <fullName evidence="2">DUF58 domain-containing protein</fullName>
    </submittedName>
</protein>
<dbReference type="EMBL" id="JAEKNR010000136">
    <property type="protein sequence ID" value="MBJ7598970.1"/>
    <property type="molecule type" value="Genomic_DNA"/>
</dbReference>
<reference evidence="2" key="1">
    <citation type="submission" date="2020-10" db="EMBL/GenBank/DDBJ databases">
        <title>Ca. Dormibacterota MAGs.</title>
        <authorList>
            <person name="Montgomery K."/>
        </authorList>
    </citation>
    <scope>NUCLEOTIDE SEQUENCE [LARGE SCALE GENOMIC DNA]</scope>
    <source>
        <strain evidence="2">SC8812_S17_10</strain>
    </source>
</reference>
<name>A0A934N3C1_9BACT</name>
<dbReference type="PANTHER" id="PTHR33608:SF14">
    <property type="entry name" value="POSSIBLE CONSERVED SECRETED PROTEIN"/>
    <property type="match status" value="1"/>
</dbReference>
<sequence>MVTRVSSRLRAYLLIGAVGTLGALVLERPEPVVVAAPFLLASAIGLALARAPRLQVTVGLDRERALEGDDVEVAVEVTALDPVAHLDVELLLPRGLRALAREKSGGGGLRAGASRRFLIRLRCLRWGGRLVGSVRVRARDPLGFFNYEADVRHLLPLRVYPRAETVRRLLKPADTQVFAGNEVSRLSGDGIEFAGIRPFVPGDRVRRVNWRATARRGHLHVNEMRPERNADVVIFLDTFSELRDGAESSLDLAVRAATALAHAYLERRDRVGVIGFGGTLRWLTPQMGERQLYRILDALIDTEVVLSYAWKGLEVIPRQTLPPKALVLALTPLLDSRAVETLLDLRGRGHDLAVIEISPLPFLRPGRRPGQQLAYRLWAMERAELRGRFLSLGVPAVPWSAGTPLQAALAAADRFRRDARVARA</sequence>
<dbReference type="RefSeq" id="WP_338202253.1">
    <property type="nucleotide sequence ID" value="NZ_JAEKNR010000136.1"/>
</dbReference>
<dbReference type="PANTHER" id="PTHR33608">
    <property type="entry name" value="BLL2464 PROTEIN"/>
    <property type="match status" value="1"/>
</dbReference>
<dbReference type="Pfam" id="PF01882">
    <property type="entry name" value="DUF58"/>
    <property type="match status" value="1"/>
</dbReference>